<keyword evidence="2" id="KW-0808">Transferase</keyword>
<feature type="coiled-coil region" evidence="1">
    <location>
        <begin position="370"/>
        <end position="425"/>
    </location>
</feature>
<feature type="coiled-coil region" evidence="1">
    <location>
        <begin position="4709"/>
        <end position="4778"/>
    </location>
</feature>
<feature type="coiled-coil region" evidence="1">
    <location>
        <begin position="146"/>
        <end position="289"/>
    </location>
</feature>
<evidence type="ECO:0000256" key="1">
    <source>
        <dbReference type="SAM" id="Coils"/>
    </source>
</evidence>
<reference evidence="2 3" key="1">
    <citation type="journal article" date="2013" name="Curr. Biol.">
        <title>Shared signatures of parasitism and phylogenomics unite Cryptomycota and microsporidia.</title>
        <authorList>
            <person name="James T.Y."/>
            <person name="Pelin A."/>
            <person name="Bonen L."/>
            <person name="Ahrendt S."/>
            <person name="Sain D."/>
            <person name="Corradi N."/>
            <person name="Stajich J.E."/>
        </authorList>
    </citation>
    <scope>NUCLEOTIDE SEQUENCE [LARGE SCALE GENOMIC DNA]</scope>
    <source>
        <strain evidence="2 3">CSF55</strain>
    </source>
</reference>
<feature type="coiled-coil region" evidence="1">
    <location>
        <begin position="3332"/>
        <end position="3405"/>
    </location>
</feature>
<feature type="coiled-coil region" evidence="1">
    <location>
        <begin position="3072"/>
        <end position="3303"/>
    </location>
</feature>
<dbReference type="InterPro" id="IPR008271">
    <property type="entry name" value="Ser/Thr_kinase_AS"/>
</dbReference>
<dbReference type="OMA" id="SWGWGIQ"/>
<feature type="coiled-coil region" evidence="1">
    <location>
        <begin position="1846"/>
        <end position="1971"/>
    </location>
</feature>
<feature type="coiled-coil region" evidence="1">
    <location>
        <begin position="1172"/>
        <end position="1288"/>
    </location>
</feature>
<feature type="coiled-coil region" evidence="1">
    <location>
        <begin position="3720"/>
        <end position="3747"/>
    </location>
</feature>
<feature type="coiled-coil region" evidence="1">
    <location>
        <begin position="618"/>
        <end position="712"/>
    </location>
</feature>
<gene>
    <name evidence="2" type="ORF">O9G_000698</name>
</gene>
<proteinExistence type="predicted"/>
<feature type="coiled-coil region" evidence="1">
    <location>
        <begin position="2074"/>
        <end position="2150"/>
    </location>
</feature>
<feature type="coiled-coil region" evidence="1">
    <location>
        <begin position="4388"/>
        <end position="4569"/>
    </location>
</feature>
<feature type="coiled-coil region" evidence="1">
    <location>
        <begin position="3005"/>
        <end position="3043"/>
    </location>
</feature>
<keyword evidence="2" id="KW-0418">Kinase</keyword>
<feature type="coiled-coil region" evidence="1">
    <location>
        <begin position="454"/>
        <end position="537"/>
    </location>
</feature>
<feature type="coiled-coil region" evidence="1">
    <location>
        <begin position="3878"/>
        <end position="3912"/>
    </location>
</feature>
<dbReference type="GO" id="GO:0004672">
    <property type="term" value="F:protein kinase activity"/>
    <property type="evidence" value="ECO:0007669"/>
    <property type="project" value="InterPro"/>
</dbReference>
<feature type="coiled-coil region" evidence="1">
    <location>
        <begin position="2592"/>
        <end position="2946"/>
    </location>
</feature>
<dbReference type="HOGENOM" id="CLU_223232_0_0_1"/>
<dbReference type="PANTHER" id="PTHR23159">
    <property type="entry name" value="CENTROSOMAL PROTEIN 2"/>
    <property type="match status" value="1"/>
</dbReference>
<feature type="coiled-coil region" evidence="1">
    <location>
        <begin position="1997"/>
        <end position="2031"/>
    </location>
</feature>
<feature type="coiled-coil region" evidence="1">
    <location>
        <begin position="5055"/>
        <end position="5103"/>
    </location>
</feature>
<feature type="coiled-coil region" evidence="1">
    <location>
        <begin position="1026"/>
        <end position="1137"/>
    </location>
</feature>
<dbReference type="PROSITE" id="PS00108">
    <property type="entry name" value="PROTEIN_KINASE_ST"/>
    <property type="match status" value="1"/>
</dbReference>
<dbReference type="EMBL" id="KE560848">
    <property type="protein sequence ID" value="EPZ35302.1"/>
    <property type="molecule type" value="Genomic_DNA"/>
</dbReference>
<feature type="coiled-coil region" evidence="1">
    <location>
        <begin position="1409"/>
        <end position="1485"/>
    </location>
</feature>
<feature type="coiled-coil region" evidence="1">
    <location>
        <begin position="3430"/>
        <end position="3656"/>
    </location>
</feature>
<feature type="coiled-coil region" evidence="1">
    <location>
        <begin position="3772"/>
        <end position="3824"/>
    </location>
</feature>
<evidence type="ECO:0000313" key="2">
    <source>
        <dbReference type="EMBL" id="EPZ35302.1"/>
    </source>
</evidence>
<keyword evidence="1" id="KW-0175">Coiled coil</keyword>
<feature type="coiled-coil region" evidence="1">
    <location>
        <begin position="26"/>
        <end position="99"/>
    </location>
</feature>
<feature type="coiled-coil region" evidence="1">
    <location>
        <begin position="4103"/>
        <end position="4324"/>
    </location>
</feature>
<feature type="coiled-coil region" evidence="1">
    <location>
        <begin position="3966"/>
        <end position="4067"/>
    </location>
</feature>
<feature type="coiled-coil region" evidence="1">
    <location>
        <begin position="2197"/>
        <end position="2560"/>
    </location>
</feature>
<keyword evidence="3" id="KW-1185">Reference proteome</keyword>
<feature type="coiled-coil region" evidence="1">
    <location>
        <begin position="4602"/>
        <end position="4632"/>
    </location>
</feature>
<feature type="coiled-coil region" evidence="1">
    <location>
        <begin position="741"/>
        <end position="956"/>
    </location>
</feature>
<dbReference type="OrthoDB" id="6538186at2759"/>
<accession>A0A075AYE5</accession>
<protein>
    <submittedName>
        <fullName evidence="2">Serine/threonine-protein kinase domain-containing protein 2</fullName>
    </submittedName>
</protein>
<evidence type="ECO:0000313" key="3">
    <source>
        <dbReference type="Proteomes" id="UP000030755"/>
    </source>
</evidence>
<name>A0A075AYE5_ROZAC</name>
<dbReference type="PANTHER" id="PTHR23159:SF31">
    <property type="entry name" value="CENTROSOME-ASSOCIATED PROTEIN CEP250 ISOFORM X1"/>
    <property type="match status" value="1"/>
</dbReference>
<feature type="coiled-coil region" evidence="1">
    <location>
        <begin position="1511"/>
        <end position="1780"/>
    </location>
</feature>
<dbReference type="STRING" id="988480.A0A075AYE5"/>
<sequence>MEMKLQELELRHGNVCKELELSEFKRGVLEQDIEVLTENIRVEKNEKEEILAECLHLEDLLKKENENNKRLILQHELNIQRLNEELASSKLAILEAEKKMVAIVYENKEKLDFYEKSNALVQKELKESIELNTSIQISNTELLKGKELNEQQLNEREAQIKDLIAENESLLSMSESLNLEFNELKDKLQKTDEYGRTEIENLTKLIAQTSAEKERINEAFHRIEKENVNMSNQLDHLRLDIKKSKYHTGVHHFYIERLESKVDACEMALKDTNAELNAIKSLNRKLTSEIVEYSNMNADLKSLGQSLKDENEVFKVKCQQLEKIENQYSQLKLEHEIVKIANDQNSKMYEESKKELETISNDLTKGKLLEQEFKDEIEFWKRQNDLLQQKLLMSSNEYNICKFEYDRVQKQLTECSRQLEDANSVIKRQSECLEANEYSLEDLKITLNTNNQKYMASKDIIDDLEKKLDKKELEISKLKESISNLDLDYVSLKVRYKDQVSTNQNLSTEIQNLRSTNVELINEKEKIEAALHKKQEEFMHISTITASSGTVDLEKNILIDQIAHLNFQIDLSKKENLQLENRLSEMSSTIRTLFENEKVHVSEESQIISLEKHELDDKNIVFDKYNDLQNKYKAVEAEYRHKISGLECWLSETDVLLKQKDAKIKLLEAENNSLQNNLNDKIDALDLLRNNVKEISSYLQDLEFQLQQSKEEKCLLRQKIENEIAQYKASESNVLNLRVLNGKLLHELKNEKTLRQEAQEKLKNDEILVSKSNQISNLNQKIDSLNQQVLQLNRENSVLIIRARNFENVVHKQDSKIVDLQRSLENKENEFQENLRSFEVLKSQLSTLEGENKRLDRIKVDKEAEIKFMKESLATFHSWAVAVESKQQENEVYLKQLRQTNDSLNYKTCQLESELKSLTNQHEKKCEELTALERKLEEQKECKSVIENELDMVKQQLMQKEVALKDLSVKFQSLLDENIVLKQQTVPKVMINRASSMMINEDIPLKHDQETLCNLIIDESQYVLMKTDYEKKILELEAKCDLYSDNLHKLELESQNRTEELFDKTKSNKDLTNQLKEIKNNFNTIENSFNEKCKEIEEMESTNDSLGRRLLILENEKAQLLSEIDELNEEIVILKESDKPDNVVPIIKKPYSVEIIEENRFADAQTQASFENQEASTEIDSHQDEIAQLNERIASLKFEYSALEKELNAKLDEKQCENESLKEKIEKLLNENAVIRDKFNVNPAPVSIVDVEYTKELNNKYLNKIKENTKMQEELEELKKYISASEQLSCQNELKLSLMEKELARSIENNVAIKSECLKLNEVLEAKNRQLSDMEVIVQELRVEKSNLINASMDQQMIESQTISHYEAEITKLKESINNNVRVEVTNAVNAVDNESGLQEKIKSSQDDNLRLESMLKDYAQKIQTLNESRSQLSKELGNLQSENRSLGDKLCTQNIYCSKLESQLRILENEKMQAVLEREAVEGEIDKCKKIETELSKRCVGQEEMYRSANARLQDSLRDVERMLELKTDELARVVMVLDAKNAGIKELEEEMEKMRVSLVEFETAKRQLETNNGMFRVELETKKTVIENILKEKQSLEESMMKMHAVKAMLPEVDLNEDYEINVLKKQVQSLSGRVEELTNEKNKFENEVVKMAAETTGLKICVNGLEIDKSNLIDGLRVKNSEYEKLEAILDEINEKMRTIEEELKSLNDVLEKTREESIELNEKHMSLINERNSLLKMINNLQEQLEERERVIVKLENEIEANNKRMIGEMDKMNQEAKIKQIEMKNYYESFLSQKDSEIQNIINAAKKETKEKSTNTLNKVMQQDSSEDQRLELLADYQIEIKLKDCKINDQELEIKEIKQENVKFREELIQSRAAVESSNSINQSQVEKMKEIQNSFNELSKKYTQLLKERTNLEFDFEQHRIDKGKLENVTSQLNKENEYIKNQINDLQKEREILHNEFVNSKNQVSSLYAVKQDMDALLEFKEITYQSSIKDMENKINEAYQLIESKESRIKLLEESITQLQMSLDSKTQMQPTSVPIDASIFVQQEEMVVKLSEMTLLNYSLEDKIDSLKLKIANMATTVHEYEDRGKVLIEKIEKLMEEKKMLKRNIADLEISLDQSRNVIEKDKREIQRLEVAVFELNENFSVVNKRVGEVEFMYYEKTRECDLLGVEIVRGREEKERIFNENRIVEEELKERIAKEVENVKGLQSEIEKIKSEKLSVLQENQNLVFEKNVLESNARELNEMNEILNKSLEETRSLLKKQAEKNIEERDHVSGDRVEVYKDRDEVFGMIKIIEKERDEIQNHLNKAELKIHELELKGHEREMEFQLLRESLFKQQEESKLLKEEINEKEESLIKLENSLKENELINKNLKIEIEEKEIERNKMMKELNSFKQINENLQNRFEKIEIENERMKIENKTINEKNTRLNKEINNLEKRNEILHLDLKEKNLILANQEKEISRIKELENTVKENEELINSLKNDNSNLKREKEEGEKMVKALKNEKNELNHNLEISETEIESLKNEINSSKVTIEEIIKEMKIVKNENETFQKQINVYKEGEELLKKSLDNGIKVDELTRLLQSKLIEKQTRIEELNLQVIKVENENESLRNELKALNVKHEKEMIEFVNEKEEIKRNRKDLKDLKKVVDELNRIIKDQNELIIKRNENERIKLQEITNVLNEREEENRVIKNRLKVKEEMVEKLLNEKDEIENSLKRKNETIQGFENENIDLKIEIELIIKEKEDYEKKIKDLKGRDELNRLELKEKNHRILELENELKYLKETICKNEKDLNEMNKKIINLENENAEIENEMKKIKIENKEKVEELNKEISIKENLRIKEFEEKENSISKNRLLENELNLIKEELKGIEKLRIELVEKSAKINELEIEINDKNDAILELNRNILHFQNLIVQLEKDKIESLKDNVEKVEIEMEASSQDMAIQTEVGENIIKVASADNGTDDNKSNYSTIDIVDNSNTTNDSMLASNAYISNKQIVELELKLNQVSELNLELIKSKNELQNEIENLELKINKESDLNMNLVEVNKSLNESYKELLMKLHDVESHNADKTNQIELLKVRINEIENELKIKDSENSNLENNFQNQQKEFLNLLNSEKKELNYALENKNKKIIELETVLNALTINIQDISKLLQKSNLESGLVIQSKNNLEIQLAENEKELIKLKQEIKEKQSEFELLENERLRNKNVINEMKMKCLNLETEHLKNVKQFEDEIENLKLSNELIKEKLNVSNEKESNVTNLAIQIQGLQQDLLKQGKDLNNLKNENNKLNKLIIKEKENKYHLQSQLQNILNSKQLLEDEMKLVVHEKESAIKDVNKLSLQLNETKSEFLNKILELNKIKLDYENEFIKHQNQIKELLKEKENLKSLNEMILTKLKQEQSENSLITKSGNKQNELEFQFEKIYKENEKLLKENSVLLENVKELKIEISESKNRNEELENEEIEKDSIIVELKDINKRLNDKVEEYKEEIKDYQIQINQFKQDINTLNERIVKIEDATENYKLEITRVIDEKEKEIEKLVNEYEKIDEKSKCLVGEMEIISNENVKLLNENNLLMKVVKELEERIKLYEKMESNFFNERSELINEIQESRQKIKEYLNQDIQLTIVSEPLIVEQRVEERVEEKSIELKDENVQTMVNSSEIEQLIIQLESVTAEKEYIQVVLNERNNKISELVDEIESLKPSVPIKQDVKSVPAFQMKDKDNLVEILENEIKIKSEEIESLKKAIEIQYQINETLKLQNETPQVNHPEIDQLKSEINSLKFELDAKEKDIKSMRNNYEHELDRLKMDIHNLQNELSDKELAFKKKIELKESEILTLMLQKRKIEESFKEFELRSMETIKDLSEKNEILMNENGELIKYKINQENLLKEIEKLENILENEVEKKSELDTVKKDELHERNKNNFKMDLVDLAVKKFNIILQLKQQEFSSKVESLNKINQFNQEEINSIQSQLKSKIKENEDLNLEFNLYKSQSGTQIKDLNLKVTNLKEEMKSLKLKCLELENLNNSLNLNLLDSATSLEKKTLELKALQNELSTKIDEMNVLNIKLLQLESIPELLKLENNKLNEINLELKNNVEIGNEKIKNYILEISELKTRVDQLTRENESLKELNGLHIEMCDKYNKLVKEKESLLNEKEQELKRIIKDLEVQYDEEKNQFEMKFSECRNELLKAKQEYSTLVEKNQLDEAMIEQLNLNNKILNETIQLKSTEFKKIHDELNGNLLEVNERLNNSNIEINLLKVKLNEKLNEIDKQKTENEELEISQAKNLELIKKTTDALQVAIADNNDHKTRVEDLSRIKNEMEMELKCKAVQLDQVNVELKENSEKCSEYLIKMKSFKKELDEIEFKFGVSNKENNELRLENGKMNVESLKLKEDKELIENELKLLKIDFAECLNDFGKLKNEKESNEGRLSELEKQVEEKNEILLMLTNKNKCLEEENLVLKKEKIENENEMQGLNNEISELKREIELIENKLNDSLMNKIELNKRVEYLEKEFNESNEQLKRTGIVCEHVKGEAKLLMARLKSQEAINFQLEQEKSKLEDSFNEKRCELMNELETFKLIKASYEKDLLFLENKVKSQILVINEKSKTIYRLEELVEFYEKKNEEIKEELEKIKGWYLKKKSENNELEILYLNKFHNLLNQVNKEKLEVKDFKVDEIKDVKVEDFKEFKADDVKVEESLLLNNQRKLEIEELNDSIELKDKRINKLEFEIKDLKNELEKFENELKVKNKSEIESKNRIEILENLLEKSEKKNEESLKIILEMNQLPFDYLNEIKLKDEEIKKLTLIIGETKLKRVELVNEQVKEQVKEKVSNETTKEVDESAKDKVSNREEGLKRDVLLGNKNVSLTNKETSLEEYKMAVYRANKELRQWIERKKLTRLLPVSLNKKDDLNSLIEELLTLHQTIYDSIGFSNKRIEKEYPDLIAQINTQQELIKNYQLQITLQQDDIISLSNQINSLKSSVNENPLWFKEKLILLNQIETFKEKMDSNDNNQCLSNSSVNNSNDALYNTFNKMFKNIIPIDSDLNKSFSLLYQFINKLKSELNSLQNENNKKQSQIDFLSKSLNSIQLENKNLNNKIDSLNIEILNGLKSTKTKGDVKEESTIKDVDELSPLKEETESSSSNLLDKYTSEIEILNSLRLNLLKQNQQLSIKLSEQDKIINHLSIQLNQIPLLNTQINALQSHSSNLNNKINIIISSIHSILSYHFNLEVTENNIDELFSILESQIENIKSESNTCKQQLQNSFVQVDVWKNHYDQQKRENSHLISLITQ</sequence>
<dbReference type="Proteomes" id="UP000030755">
    <property type="component" value="Unassembled WGS sequence"/>
</dbReference>
<feature type="coiled-coil region" evidence="1">
    <location>
        <begin position="314"/>
        <end position="341"/>
    </location>
</feature>
<organism evidence="2 3">
    <name type="scientific">Rozella allomycis (strain CSF55)</name>
    <dbReference type="NCBI Taxonomy" id="988480"/>
    <lineage>
        <taxon>Eukaryota</taxon>
        <taxon>Fungi</taxon>
        <taxon>Fungi incertae sedis</taxon>
        <taxon>Cryptomycota</taxon>
        <taxon>Cryptomycota incertae sedis</taxon>
        <taxon>Rozella</taxon>
    </lineage>
</organism>